<evidence type="ECO:0000256" key="4">
    <source>
        <dbReference type="ARBA" id="ARBA00022547"/>
    </source>
</evidence>
<comment type="function">
    <text evidence="13">Component of the F(0) channel, it forms part of the peripheral stalk, linking F(1) to F(0).</text>
</comment>
<evidence type="ECO:0000256" key="3">
    <source>
        <dbReference type="ARBA" id="ARBA00022475"/>
    </source>
</evidence>
<dbReference type="InterPro" id="IPR028987">
    <property type="entry name" value="ATP_synth_B-like_membr_sf"/>
</dbReference>
<dbReference type="Pfam" id="PF00430">
    <property type="entry name" value="ATP-synt_B"/>
    <property type="match status" value="1"/>
</dbReference>
<dbReference type="InterPro" id="IPR002146">
    <property type="entry name" value="ATP_synth_b/b'su_bac/chlpt"/>
</dbReference>
<keyword evidence="4 13" id="KW-0138">CF(0)</keyword>
<organism evidence="16 17">
    <name type="scientific">Candidatus Uhrbacteria bacterium RIFCSPHIGHO2_01_FULL_63_20</name>
    <dbReference type="NCBI Taxonomy" id="1802385"/>
    <lineage>
        <taxon>Bacteria</taxon>
        <taxon>Candidatus Uhriibacteriota</taxon>
    </lineage>
</organism>
<comment type="similarity">
    <text evidence="1 13 14">Belongs to the ATPase B chain family.</text>
</comment>
<gene>
    <name evidence="13" type="primary">atpF</name>
    <name evidence="16" type="ORF">A2856_02090</name>
</gene>
<keyword evidence="3 13" id="KW-1003">Cell membrane</keyword>
<dbReference type="GO" id="GO:0012505">
    <property type="term" value="C:endomembrane system"/>
    <property type="evidence" value="ECO:0007669"/>
    <property type="project" value="UniProtKB-SubCell"/>
</dbReference>
<dbReference type="NCBIfam" id="TIGR01144">
    <property type="entry name" value="ATP_synt_b"/>
    <property type="match status" value="1"/>
</dbReference>
<dbReference type="PANTHER" id="PTHR33445:SF1">
    <property type="entry name" value="ATP SYNTHASE SUBUNIT B"/>
    <property type="match status" value="1"/>
</dbReference>
<feature type="transmembrane region" description="Helical" evidence="13">
    <location>
        <begin position="12"/>
        <end position="32"/>
    </location>
</feature>
<evidence type="ECO:0000256" key="12">
    <source>
        <dbReference type="ARBA" id="ARBA00037847"/>
    </source>
</evidence>
<evidence type="ECO:0000256" key="6">
    <source>
        <dbReference type="ARBA" id="ARBA00022781"/>
    </source>
</evidence>
<evidence type="ECO:0000313" key="16">
    <source>
        <dbReference type="EMBL" id="OGL66460.1"/>
    </source>
</evidence>
<dbReference type="SUPFAM" id="SSF81573">
    <property type="entry name" value="F1F0 ATP synthase subunit B, membrane domain"/>
    <property type="match status" value="1"/>
</dbReference>
<reference evidence="16 17" key="1">
    <citation type="journal article" date="2016" name="Nat. Commun.">
        <title>Thousands of microbial genomes shed light on interconnected biogeochemical processes in an aquifer system.</title>
        <authorList>
            <person name="Anantharaman K."/>
            <person name="Brown C.T."/>
            <person name="Hug L.A."/>
            <person name="Sharon I."/>
            <person name="Castelle C.J."/>
            <person name="Probst A.J."/>
            <person name="Thomas B.C."/>
            <person name="Singh A."/>
            <person name="Wilkins M.J."/>
            <person name="Karaoz U."/>
            <person name="Brodie E.L."/>
            <person name="Williams K.H."/>
            <person name="Hubbard S.S."/>
            <person name="Banfield J.F."/>
        </authorList>
    </citation>
    <scope>NUCLEOTIDE SEQUENCE [LARGE SCALE GENOMIC DNA]</scope>
</reference>
<dbReference type="STRING" id="1802385.A2856_02090"/>
<sequence>MPEETSGLATFGINGKILIAQLVNFLVVLFVLKRYAWGPIVKRLDERTKKVETGMKDAEEAAKRLESAAAERKAVLATAKAEAAALIERARADAEVAREELVAKAKSEVERVVASGKGQLKLEQEAMKSELTREVALFAVEAAKKILKEGVDEKTSEKLASELVGAWAKE</sequence>
<dbReference type="Proteomes" id="UP000177885">
    <property type="component" value="Unassembled WGS sequence"/>
</dbReference>
<dbReference type="AlphaFoldDB" id="A0A1F7TKF3"/>
<evidence type="ECO:0000256" key="8">
    <source>
        <dbReference type="ARBA" id="ARBA00023065"/>
    </source>
</evidence>
<evidence type="ECO:0000256" key="5">
    <source>
        <dbReference type="ARBA" id="ARBA00022692"/>
    </source>
</evidence>
<dbReference type="CDD" id="cd06503">
    <property type="entry name" value="ATP-synt_Fo_b"/>
    <property type="match status" value="1"/>
</dbReference>
<proteinExistence type="inferred from homology"/>
<dbReference type="GO" id="GO:0046933">
    <property type="term" value="F:proton-transporting ATP synthase activity, rotational mechanism"/>
    <property type="evidence" value="ECO:0007669"/>
    <property type="project" value="UniProtKB-UniRule"/>
</dbReference>
<keyword evidence="6 13" id="KW-0375">Hydrogen ion transport</keyword>
<evidence type="ECO:0000256" key="14">
    <source>
        <dbReference type="RuleBase" id="RU003848"/>
    </source>
</evidence>
<evidence type="ECO:0000256" key="15">
    <source>
        <dbReference type="SAM" id="Coils"/>
    </source>
</evidence>
<feature type="coiled-coil region" evidence="15">
    <location>
        <begin position="41"/>
        <end position="100"/>
    </location>
</feature>
<comment type="subcellular location">
    <subcellularLocation>
        <location evidence="13">Cell membrane</location>
        <topology evidence="13">Single-pass membrane protein</topology>
    </subcellularLocation>
    <subcellularLocation>
        <location evidence="12">Endomembrane system</location>
        <topology evidence="12">Single-pass membrane protein</topology>
    </subcellularLocation>
</comment>
<protein>
    <recommendedName>
        <fullName evidence="13">ATP synthase subunit b</fullName>
    </recommendedName>
    <alternativeName>
        <fullName evidence="13">ATP synthase F(0) sector subunit b</fullName>
    </alternativeName>
    <alternativeName>
        <fullName evidence="13">ATPase subunit I</fullName>
    </alternativeName>
    <alternativeName>
        <fullName evidence="13">F-type ATPase subunit b</fullName>
        <shortName evidence="13">F-ATPase subunit b</shortName>
    </alternativeName>
</protein>
<comment type="caution">
    <text evidence="16">The sequence shown here is derived from an EMBL/GenBank/DDBJ whole genome shotgun (WGS) entry which is preliminary data.</text>
</comment>
<keyword evidence="5 13" id="KW-0812">Transmembrane</keyword>
<evidence type="ECO:0000256" key="11">
    <source>
        <dbReference type="ARBA" id="ARBA00025198"/>
    </source>
</evidence>
<dbReference type="GO" id="GO:0005886">
    <property type="term" value="C:plasma membrane"/>
    <property type="evidence" value="ECO:0007669"/>
    <property type="project" value="UniProtKB-SubCell"/>
</dbReference>
<comment type="subunit">
    <text evidence="13">F-type ATPases have 2 components, F(1) - the catalytic core - and F(0) - the membrane proton channel. F(1) has five subunits: alpha(3), beta(3), gamma(1), delta(1), epsilon(1). F(0) has three main subunits: a(1), b(2) and c(10-14). The alpha and beta chains form an alternating ring which encloses part of the gamma chain. F(1) is attached to F(0) by a central stalk formed by the gamma and epsilon chains, while a peripheral stalk is formed by the delta and b chains.</text>
</comment>
<dbReference type="PANTHER" id="PTHR33445">
    <property type="entry name" value="ATP SYNTHASE SUBUNIT B', CHLOROPLASTIC"/>
    <property type="match status" value="1"/>
</dbReference>
<keyword evidence="7 13" id="KW-1133">Transmembrane helix</keyword>
<evidence type="ECO:0000313" key="17">
    <source>
        <dbReference type="Proteomes" id="UP000177885"/>
    </source>
</evidence>
<name>A0A1F7TKF3_9BACT</name>
<dbReference type="Gene3D" id="6.10.250.1580">
    <property type="match status" value="1"/>
</dbReference>
<keyword evidence="8 13" id="KW-0406">Ion transport</keyword>
<keyword evidence="10 13" id="KW-0066">ATP synthesis</keyword>
<comment type="function">
    <text evidence="11 13">F(1)F(0) ATP synthase produces ATP from ADP in the presence of a proton or sodium gradient. F-type ATPases consist of two structural domains, F(1) containing the extramembraneous catalytic core and F(0) containing the membrane proton channel, linked together by a central stalk and a peripheral stalk. During catalysis, ATP synthesis in the catalytic domain of F(1) is coupled via a rotary mechanism of the central stalk subunits to proton translocation.</text>
</comment>
<evidence type="ECO:0000256" key="13">
    <source>
        <dbReference type="HAMAP-Rule" id="MF_01398"/>
    </source>
</evidence>
<evidence type="ECO:0000256" key="9">
    <source>
        <dbReference type="ARBA" id="ARBA00023136"/>
    </source>
</evidence>
<dbReference type="EMBL" id="MGDT01000007">
    <property type="protein sequence ID" value="OGL66460.1"/>
    <property type="molecule type" value="Genomic_DNA"/>
</dbReference>
<dbReference type="InterPro" id="IPR050059">
    <property type="entry name" value="ATP_synthase_B_chain"/>
</dbReference>
<dbReference type="GO" id="GO:0045259">
    <property type="term" value="C:proton-transporting ATP synthase complex"/>
    <property type="evidence" value="ECO:0007669"/>
    <property type="project" value="UniProtKB-KW"/>
</dbReference>
<evidence type="ECO:0000256" key="10">
    <source>
        <dbReference type="ARBA" id="ARBA00023310"/>
    </source>
</evidence>
<evidence type="ECO:0000256" key="1">
    <source>
        <dbReference type="ARBA" id="ARBA00005513"/>
    </source>
</evidence>
<dbReference type="InterPro" id="IPR005864">
    <property type="entry name" value="ATP_synth_F0_bsu_bac"/>
</dbReference>
<keyword evidence="2 13" id="KW-0813">Transport</keyword>
<keyword evidence="15" id="KW-0175">Coiled coil</keyword>
<evidence type="ECO:0000256" key="2">
    <source>
        <dbReference type="ARBA" id="ARBA00022448"/>
    </source>
</evidence>
<dbReference type="HAMAP" id="MF_01398">
    <property type="entry name" value="ATP_synth_b_bprime"/>
    <property type="match status" value="1"/>
</dbReference>
<keyword evidence="9 13" id="KW-0472">Membrane</keyword>
<accession>A0A1F7TKF3</accession>
<evidence type="ECO:0000256" key="7">
    <source>
        <dbReference type="ARBA" id="ARBA00022989"/>
    </source>
</evidence>
<dbReference type="GO" id="GO:0046961">
    <property type="term" value="F:proton-transporting ATPase activity, rotational mechanism"/>
    <property type="evidence" value="ECO:0007669"/>
    <property type="project" value="TreeGrafter"/>
</dbReference>